<dbReference type="KEGG" id="apol:K9D25_03090"/>
<dbReference type="AlphaFoldDB" id="A0A9E6ZX32"/>
<evidence type="ECO:0000313" key="1">
    <source>
        <dbReference type="EMBL" id="UOK71727.1"/>
    </source>
</evidence>
<proteinExistence type="predicted"/>
<dbReference type="Proteomes" id="UP000831684">
    <property type="component" value="Chromosome"/>
</dbReference>
<evidence type="ECO:0000313" key="2">
    <source>
        <dbReference type="Proteomes" id="UP000831684"/>
    </source>
</evidence>
<dbReference type="EMBL" id="CP083239">
    <property type="protein sequence ID" value="UOK71727.1"/>
    <property type="molecule type" value="Genomic_DNA"/>
</dbReference>
<accession>A0A9E6ZX32</accession>
<sequence length="67" mass="7257">MTGAFARILMRVIAGALLYKGYIAASDAEYFGGDPEVAMVAEMALGGLVWAAAEVWYRIAKRMGWPT</sequence>
<reference evidence="1" key="1">
    <citation type="submission" date="2021-09" db="EMBL/GenBank/DDBJ databases">
        <title>Network and meta-omics reveal the key degrader and cooperation patterns in an efficient 1,4-dioxane-degrading microbial community.</title>
        <authorList>
            <person name="Dai C."/>
        </authorList>
    </citation>
    <scope>NUCLEOTIDE SEQUENCE</scope>
    <source>
        <strain evidence="1">ZM13</strain>
    </source>
</reference>
<organism evidence="1 2">
    <name type="scientific">Ancylobacter polymorphus</name>
    <dbReference type="NCBI Taxonomy" id="223390"/>
    <lineage>
        <taxon>Bacteria</taxon>
        <taxon>Pseudomonadati</taxon>
        <taxon>Pseudomonadota</taxon>
        <taxon>Alphaproteobacteria</taxon>
        <taxon>Hyphomicrobiales</taxon>
        <taxon>Xanthobacteraceae</taxon>
        <taxon>Ancylobacter</taxon>
    </lineage>
</organism>
<dbReference type="RefSeq" id="WP_244379128.1">
    <property type="nucleotide sequence ID" value="NZ_CP083239.1"/>
</dbReference>
<name>A0A9E6ZX32_9HYPH</name>
<protein>
    <submittedName>
        <fullName evidence="1">Uncharacterized protein</fullName>
    </submittedName>
</protein>
<gene>
    <name evidence="1" type="ORF">K9D25_03090</name>
</gene>